<evidence type="ECO:0000256" key="3">
    <source>
        <dbReference type="ARBA" id="ARBA00022989"/>
    </source>
</evidence>
<keyword evidence="9" id="KW-1185">Reference proteome</keyword>
<dbReference type="RefSeq" id="WP_013388811.1">
    <property type="nucleotide sequence ID" value="NC_014633.1"/>
</dbReference>
<dbReference type="InterPro" id="IPR029787">
    <property type="entry name" value="Nucleotide_cyclase"/>
</dbReference>
<feature type="transmembrane region" description="Helical" evidence="5">
    <location>
        <begin position="258"/>
        <end position="277"/>
    </location>
</feature>
<comment type="subcellular location">
    <subcellularLocation>
        <location evidence="1">Membrane</location>
    </subcellularLocation>
</comment>
<dbReference type="SUPFAM" id="SSF55073">
    <property type="entry name" value="Nucleotide cyclase"/>
    <property type="match status" value="1"/>
</dbReference>
<dbReference type="PANTHER" id="PTHR46663">
    <property type="entry name" value="DIGUANYLATE CYCLASE DGCT-RELATED"/>
    <property type="match status" value="1"/>
</dbReference>
<evidence type="ECO:0000259" key="7">
    <source>
        <dbReference type="PROSITE" id="PS50887"/>
    </source>
</evidence>
<evidence type="ECO:0000259" key="6">
    <source>
        <dbReference type="PROSITE" id="PS50839"/>
    </source>
</evidence>
<feature type="transmembrane region" description="Helical" evidence="5">
    <location>
        <begin position="9"/>
        <end position="29"/>
    </location>
</feature>
<dbReference type="NCBIfam" id="TIGR00254">
    <property type="entry name" value="GGDEF"/>
    <property type="match status" value="1"/>
</dbReference>
<dbReference type="GO" id="GO:0016020">
    <property type="term" value="C:membrane"/>
    <property type="evidence" value="ECO:0007669"/>
    <property type="project" value="UniProtKB-SubCell"/>
</dbReference>
<dbReference type="Proteomes" id="UP000006875">
    <property type="component" value="Plasmid pILYOP01"/>
</dbReference>
<keyword evidence="3 5" id="KW-1133">Transmembrane helix</keyword>
<evidence type="ECO:0000256" key="2">
    <source>
        <dbReference type="ARBA" id="ARBA00022692"/>
    </source>
</evidence>
<dbReference type="InterPro" id="IPR042240">
    <property type="entry name" value="CHASE_sf"/>
</dbReference>
<accession>E3HDG6</accession>
<keyword evidence="2 5" id="KW-0812">Transmembrane</keyword>
<organism evidence="8 9">
    <name type="scientific">Ilyobacter polytropus (strain ATCC 51220 / DSM 2926 / LMG 16218 / CuHBu1)</name>
    <dbReference type="NCBI Taxonomy" id="572544"/>
    <lineage>
        <taxon>Bacteria</taxon>
        <taxon>Fusobacteriati</taxon>
        <taxon>Fusobacteriota</taxon>
        <taxon>Fusobacteriia</taxon>
        <taxon>Fusobacteriales</taxon>
        <taxon>Fusobacteriaceae</taxon>
        <taxon>Ilyobacter</taxon>
    </lineage>
</organism>
<dbReference type="EMBL" id="CP002282">
    <property type="protein sequence ID" value="ADO84152.1"/>
    <property type="molecule type" value="Genomic_DNA"/>
</dbReference>
<dbReference type="InterPro" id="IPR006189">
    <property type="entry name" value="CHASE_dom"/>
</dbReference>
<reference evidence="8 9" key="1">
    <citation type="journal article" date="2010" name="Stand. Genomic Sci.">
        <title>Complete genome sequence of Ilyobacter polytropus type strain (CuHbu1).</title>
        <authorList>
            <person name="Sikorski J."/>
            <person name="Chertkov O."/>
            <person name="Lapidus A."/>
            <person name="Nolan M."/>
            <person name="Lucas S."/>
            <person name="Del Rio T.G."/>
            <person name="Tice H."/>
            <person name="Cheng J.F."/>
            <person name="Tapia R."/>
            <person name="Han C."/>
            <person name="Goodwin L."/>
            <person name="Pitluck S."/>
            <person name="Liolios K."/>
            <person name="Ivanova N."/>
            <person name="Mavromatis K."/>
            <person name="Mikhailova N."/>
            <person name="Pati A."/>
            <person name="Chen A."/>
            <person name="Palaniappan K."/>
            <person name="Land M."/>
            <person name="Hauser L."/>
            <person name="Chang Y.J."/>
            <person name="Jeffries C.D."/>
            <person name="Brambilla E."/>
            <person name="Yasawong M."/>
            <person name="Rohde M."/>
            <person name="Pukall R."/>
            <person name="Spring S."/>
            <person name="Goker M."/>
            <person name="Woyke T."/>
            <person name="Bristow J."/>
            <person name="Eisen J.A."/>
            <person name="Markowitz V."/>
            <person name="Hugenholtz P."/>
            <person name="Kyrpides N.C."/>
            <person name="Klenk H.P."/>
        </authorList>
    </citation>
    <scope>NUCLEOTIDE SEQUENCE [LARGE SCALE GENOMIC DNA]</scope>
    <source>
        <strain evidence="9">ATCC 51220 / DSM 2926 / LMG 16218 / CuHBu1</strain>
        <plasmid evidence="9">pILYOP01</plasmid>
    </source>
</reference>
<dbReference type="OrthoDB" id="353812at2"/>
<dbReference type="Pfam" id="PF03924">
    <property type="entry name" value="CHASE"/>
    <property type="match status" value="1"/>
</dbReference>
<dbReference type="KEGG" id="ipo:Ilyop_2392"/>
<name>E3HDG6_ILYPC</name>
<dbReference type="InterPro" id="IPR043128">
    <property type="entry name" value="Rev_trsase/Diguanyl_cyclase"/>
</dbReference>
<dbReference type="Pfam" id="PF00990">
    <property type="entry name" value="GGDEF"/>
    <property type="match status" value="1"/>
</dbReference>
<evidence type="ECO:0000313" key="8">
    <source>
        <dbReference type="EMBL" id="ADO84152.1"/>
    </source>
</evidence>
<protein>
    <submittedName>
        <fullName evidence="8">Diguanylate cyclase</fullName>
    </submittedName>
</protein>
<evidence type="ECO:0000256" key="4">
    <source>
        <dbReference type="ARBA" id="ARBA00023136"/>
    </source>
</evidence>
<evidence type="ECO:0000256" key="1">
    <source>
        <dbReference type="ARBA" id="ARBA00004370"/>
    </source>
</evidence>
<dbReference type="InterPro" id="IPR000160">
    <property type="entry name" value="GGDEF_dom"/>
</dbReference>
<dbReference type="SMART" id="SM00267">
    <property type="entry name" value="GGDEF"/>
    <property type="match status" value="1"/>
</dbReference>
<dbReference type="AlphaFoldDB" id="E3HDG6"/>
<dbReference type="HOGENOM" id="CLU_021245_1_1_0"/>
<proteinExistence type="predicted"/>
<dbReference type="PANTHER" id="PTHR46663:SF2">
    <property type="entry name" value="GGDEF DOMAIN-CONTAINING PROTEIN"/>
    <property type="match status" value="1"/>
</dbReference>
<dbReference type="SMART" id="SM01079">
    <property type="entry name" value="CHASE"/>
    <property type="match status" value="1"/>
</dbReference>
<dbReference type="GO" id="GO:0007165">
    <property type="term" value="P:signal transduction"/>
    <property type="evidence" value="ECO:0007669"/>
    <property type="project" value="UniProtKB-ARBA"/>
</dbReference>
<evidence type="ECO:0000256" key="5">
    <source>
        <dbReference type="SAM" id="Phobius"/>
    </source>
</evidence>
<dbReference type="GO" id="GO:0003824">
    <property type="term" value="F:catalytic activity"/>
    <property type="evidence" value="ECO:0007669"/>
    <property type="project" value="UniProtKB-ARBA"/>
</dbReference>
<dbReference type="InterPro" id="IPR052163">
    <property type="entry name" value="DGC-Regulatory_Protein"/>
</dbReference>
<keyword evidence="8" id="KW-0614">Plasmid</keyword>
<evidence type="ECO:0000313" key="9">
    <source>
        <dbReference type="Proteomes" id="UP000006875"/>
    </source>
</evidence>
<geneLocation type="plasmid" evidence="8 9">
    <name>pILYOP01</name>
</geneLocation>
<feature type="domain" description="GGDEF" evidence="7">
    <location>
        <begin position="320"/>
        <end position="448"/>
    </location>
</feature>
<sequence>MKKNISKKYYIIAAAIPIFFFAVLSFTFYSNMKNEIYSSNVHEREETIGKFLHYRSQTESFFNINEHILKGYIAYLKTHPQVRPEESDKYLSNLVQGDGHLIRNISTIKDTTIVSVFPKEGNESAVGIDLLDIPLQGEKVLEVKYKLKQILQGPLDLVQGGKGFIIRIPVVNDETGYWGQVSIVIDADQFMERALLSEKQNRLHIALFNDNTFRKNPFLGESSILKKDPIILDMEFSNTLWSAAIIPINGWERADDKIVLKFVVSILLTFLSATLLYNNIISRFKFKNEVIHDHLTGLYSRAFLDEFYQMAFEKAKRNNTKVLILLLDINKFKSINDTYGHKAGDEVLKLISDKLLKICRKSEAVFRLGGDEFLIIIPDIGDISDVKIIKERIRKAVTIDYQHQNKKIKIFSSIGSSVYPTDETDFDKLTHVADEDMYRQKTNSNNIS</sequence>
<keyword evidence="4 5" id="KW-0472">Membrane</keyword>
<dbReference type="PROSITE" id="PS50839">
    <property type="entry name" value="CHASE"/>
    <property type="match status" value="1"/>
</dbReference>
<gene>
    <name evidence="8" type="ordered locus">Ilyop_2392</name>
</gene>
<dbReference type="PROSITE" id="PS50887">
    <property type="entry name" value="GGDEF"/>
    <property type="match status" value="1"/>
</dbReference>
<feature type="domain" description="CHASE" evidence="6">
    <location>
        <begin position="113"/>
        <end position="198"/>
    </location>
</feature>
<dbReference type="Gene3D" id="3.30.450.350">
    <property type="entry name" value="CHASE domain"/>
    <property type="match status" value="1"/>
</dbReference>
<dbReference type="Gene3D" id="3.30.70.270">
    <property type="match status" value="1"/>
</dbReference>
<dbReference type="CDD" id="cd01949">
    <property type="entry name" value="GGDEF"/>
    <property type="match status" value="1"/>
</dbReference>